<evidence type="ECO:0000256" key="4">
    <source>
        <dbReference type="ARBA" id="ARBA00023239"/>
    </source>
</evidence>
<dbReference type="PRINTS" id="PR01182">
    <property type="entry name" value="ORNDCRBXLASE"/>
</dbReference>
<dbReference type="FunFam" id="3.20.20.10:FF:000008">
    <property type="entry name" value="Ornithine decarboxylase"/>
    <property type="match status" value="1"/>
</dbReference>
<dbReference type="Gene3D" id="3.20.20.10">
    <property type="entry name" value="Alanine racemase"/>
    <property type="match status" value="1"/>
</dbReference>
<dbReference type="PANTHER" id="PTHR11482">
    <property type="entry name" value="ARGININE/DIAMINOPIMELATE/ORNITHINE DECARBOXYLASE"/>
    <property type="match status" value="1"/>
</dbReference>
<dbReference type="InterPro" id="IPR009006">
    <property type="entry name" value="Ala_racemase/Decarboxylase_C"/>
</dbReference>
<dbReference type="EMBL" id="SHBP01000032">
    <property type="protein sequence ID" value="RZO17953.1"/>
    <property type="molecule type" value="Genomic_DNA"/>
</dbReference>
<dbReference type="SUPFAM" id="SSF51419">
    <property type="entry name" value="PLP-binding barrel"/>
    <property type="match status" value="1"/>
</dbReference>
<evidence type="ECO:0000256" key="2">
    <source>
        <dbReference type="ARBA" id="ARBA00008872"/>
    </source>
</evidence>
<comment type="similarity">
    <text evidence="2">Belongs to the Orn/Lys/Arg decarboxylase class-II family.</text>
</comment>
<comment type="cofactor">
    <cofactor evidence="1 5">
        <name>pyridoxal 5'-phosphate</name>
        <dbReference type="ChEBI" id="CHEBI:597326"/>
    </cofactor>
</comment>
<feature type="modified residue" description="N6-(pyridoxal phosphate)lysine" evidence="5">
    <location>
        <position position="71"/>
    </location>
</feature>
<dbReference type="InterPro" id="IPR002433">
    <property type="entry name" value="Orn_de-COase"/>
</dbReference>
<dbReference type="CDD" id="cd00622">
    <property type="entry name" value="PLPDE_III_ODC"/>
    <property type="match status" value="1"/>
</dbReference>
<organism evidence="7 8">
    <name type="scientific">SAR92 clade bacterium</name>
    <dbReference type="NCBI Taxonomy" id="2315479"/>
    <lineage>
        <taxon>Bacteria</taxon>
        <taxon>Pseudomonadati</taxon>
        <taxon>Pseudomonadota</taxon>
        <taxon>Gammaproteobacteria</taxon>
        <taxon>Cellvibrionales</taxon>
        <taxon>Porticoccaceae</taxon>
        <taxon>SAR92 clade</taxon>
    </lineage>
</organism>
<feature type="domain" description="Orn/DAP/Arg decarboxylase 2 N-terminal" evidence="6">
    <location>
        <begin position="49"/>
        <end position="280"/>
    </location>
</feature>
<evidence type="ECO:0000259" key="6">
    <source>
        <dbReference type="Pfam" id="PF02784"/>
    </source>
</evidence>
<evidence type="ECO:0000256" key="3">
    <source>
        <dbReference type="ARBA" id="ARBA00022898"/>
    </source>
</evidence>
<dbReference type="Proteomes" id="UP000315889">
    <property type="component" value="Unassembled WGS sequence"/>
</dbReference>
<dbReference type="SUPFAM" id="SSF50621">
    <property type="entry name" value="Alanine racemase C-terminal domain-like"/>
    <property type="match status" value="1"/>
</dbReference>
<reference evidence="7 8" key="1">
    <citation type="submission" date="2019-02" db="EMBL/GenBank/DDBJ databases">
        <title>Prokaryotic population dynamics and viral predation in marine succession experiment using metagenomics: the confinement effect.</title>
        <authorList>
            <person name="Haro-Moreno J.M."/>
            <person name="Rodriguez-Valera F."/>
            <person name="Lopez-Perez M."/>
        </authorList>
    </citation>
    <scope>NUCLEOTIDE SEQUENCE [LARGE SCALE GENOMIC DNA]</scope>
    <source>
        <strain evidence="7">MED-G170</strain>
    </source>
</reference>
<dbReference type="Gene3D" id="2.40.37.10">
    <property type="entry name" value="Lyase, Ornithine Decarboxylase, Chain A, domain 1"/>
    <property type="match status" value="1"/>
</dbReference>
<feature type="active site" description="Proton donor" evidence="5">
    <location>
        <position position="341"/>
    </location>
</feature>
<dbReference type="AlphaFoldDB" id="A0A520M9S9"/>
<gene>
    <name evidence="7" type="ORF">EVB03_10080</name>
</gene>
<dbReference type="InterPro" id="IPR000183">
    <property type="entry name" value="Orn/DAP/Arg_de-COase"/>
</dbReference>
<dbReference type="InterPro" id="IPR022644">
    <property type="entry name" value="De-COase2_N"/>
</dbReference>
<evidence type="ECO:0000256" key="1">
    <source>
        <dbReference type="ARBA" id="ARBA00001933"/>
    </source>
</evidence>
<evidence type="ECO:0000256" key="5">
    <source>
        <dbReference type="PIRSR" id="PIRSR600183-50"/>
    </source>
</evidence>
<proteinExistence type="inferred from homology"/>
<dbReference type="GO" id="GO:0033387">
    <property type="term" value="P:putrescine biosynthetic process from arginine, via ornithine"/>
    <property type="evidence" value="ECO:0007669"/>
    <property type="project" value="TreeGrafter"/>
</dbReference>
<dbReference type="GO" id="GO:0005737">
    <property type="term" value="C:cytoplasm"/>
    <property type="evidence" value="ECO:0007669"/>
    <property type="project" value="TreeGrafter"/>
</dbReference>
<protein>
    <submittedName>
        <fullName evidence="7">Type III PLP-dependent enzyme</fullName>
    </submittedName>
</protein>
<dbReference type="InterPro" id="IPR029066">
    <property type="entry name" value="PLP-binding_barrel"/>
</dbReference>
<dbReference type="Pfam" id="PF02784">
    <property type="entry name" value="Orn_Arg_deC_N"/>
    <property type="match status" value="1"/>
</dbReference>
<comment type="caution">
    <text evidence="7">The sequence shown here is derived from an EMBL/GenBank/DDBJ whole genome shotgun (WGS) entry which is preliminary data.</text>
</comment>
<accession>A0A520M9S9</accession>
<evidence type="ECO:0000313" key="8">
    <source>
        <dbReference type="Proteomes" id="UP000315889"/>
    </source>
</evidence>
<dbReference type="PANTHER" id="PTHR11482:SF6">
    <property type="entry name" value="ORNITHINE DECARBOXYLASE 1-RELATED"/>
    <property type="match status" value="1"/>
</dbReference>
<dbReference type="PRINTS" id="PR01179">
    <property type="entry name" value="ODADCRBXLASE"/>
</dbReference>
<keyword evidence="3 5" id="KW-0663">Pyridoxal phosphate</keyword>
<evidence type="ECO:0000313" key="7">
    <source>
        <dbReference type="EMBL" id="RZO17953.1"/>
    </source>
</evidence>
<dbReference type="GO" id="GO:0004586">
    <property type="term" value="F:ornithine decarboxylase activity"/>
    <property type="evidence" value="ECO:0007669"/>
    <property type="project" value="TreeGrafter"/>
</dbReference>
<name>A0A520M9S9_9GAMM</name>
<sequence>MDLAIENGSLKAVSQQRLLIESDTREQIAFSADCVNGYAGPVLAMSERRLRDNAQKFKSAMPRVRPHFAVKANPDADILRIFNEEGCCFEIASSAELQAMIDLGVDLETVFYSNPIKSPASIRDAAKAGVQWYVVDTPEEVIKIAAIKPDAKLYVRTEVSNEGSLWPLAGKFGASASGIQSVIEKAKEHNMKITGVTFHVGSQCTNINNWIDGIRNAKNIFALLEASGWTPELLNLGGGYPVQFTGEEPSIAEIGEVISKELETIPQSIQVMAEPGRFLAGSAGCLVTQVVGLATRDEKRWLYLDTGTYGGLMELADGFHSNIVSQRTGETGMWTMAGPTCDSIDVFGEHRLPTNMEVEDIVFITNLGAYCTTCACDFNGFPVPKLVMVD</sequence>
<keyword evidence="4" id="KW-0456">Lyase</keyword>